<sequence length="205" mass="22620">MIICMSERIDWNRVVCVTNRHLCDGPLEERMKRIAACRPRAVILREKDMDEREYEALAARMIPIFRSQEVPVILHSFFSSAVRLCPDGLHLPLSLLRRTSPAQRRRFRVLGTSCHSLTDVQEAAALGCSYILAGHIYATSCKQGLPGRGIDFLAQVCAASPVPVYAIGGITPQRLPEVLRAGAAAACVMSGLMSGELWLEKAEKS</sequence>
<dbReference type="GO" id="GO:0004789">
    <property type="term" value="F:thiamine-phosphate diphosphorylase activity"/>
    <property type="evidence" value="ECO:0007669"/>
    <property type="project" value="TreeGrafter"/>
</dbReference>
<comment type="pathway">
    <text evidence="1">Cofactor biosynthesis; thiamine diphosphate biosynthesis.</text>
</comment>
<dbReference type="SUPFAM" id="SSF51391">
    <property type="entry name" value="Thiamin phosphate synthase"/>
    <property type="match status" value="1"/>
</dbReference>
<dbReference type="CDD" id="cd00564">
    <property type="entry name" value="TMP_TenI"/>
    <property type="match status" value="1"/>
</dbReference>
<reference evidence="4 5" key="1">
    <citation type="submission" date="2019-08" db="EMBL/GenBank/DDBJ databases">
        <title>In-depth cultivation of the pig gut microbiome towards novel bacterial diversity and tailored functional studies.</title>
        <authorList>
            <person name="Wylensek D."/>
            <person name="Hitch T.C.A."/>
            <person name="Clavel T."/>
        </authorList>
    </citation>
    <scope>NUCLEOTIDE SEQUENCE [LARGE SCALE GENOMIC DNA]</scope>
    <source>
        <strain evidence="5">WCA-380-WT-3B3</strain>
    </source>
</reference>
<gene>
    <name evidence="4" type="ORF">FYJ78_08580</name>
</gene>
<comment type="caution">
    <text evidence="4">The sequence shown here is derived from an EMBL/GenBank/DDBJ whole genome shotgun (WGS) entry which is preliminary data.</text>
</comment>
<evidence type="ECO:0000256" key="1">
    <source>
        <dbReference type="ARBA" id="ARBA00004948"/>
    </source>
</evidence>
<evidence type="ECO:0000259" key="3">
    <source>
        <dbReference type="Pfam" id="PF02581"/>
    </source>
</evidence>
<dbReference type="GO" id="GO:0009228">
    <property type="term" value="P:thiamine biosynthetic process"/>
    <property type="evidence" value="ECO:0007669"/>
    <property type="project" value="UniProtKB-KW"/>
</dbReference>
<dbReference type="InterPro" id="IPR022998">
    <property type="entry name" value="ThiamineP_synth_TenI"/>
</dbReference>
<dbReference type="AlphaFoldDB" id="A0A6I2UYN4"/>
<accession>A0A6I2UYN4</accession>
<dbReference type="RefSeq" id="WP_154621012.1">
    <property type="nucleotide sequence ID" value="NZ_VUNL01000009.1"/>
</dbReference>
<dbReference type="PANTHER" id="PTHR20857:SF15">
    <property type="entry name" value="THIAMINE-PHOSPHATE SYNTHASE"/>
    <property type="match status" value="1"/>
</dbReference>
<dbReference type="EMBL" id="VUNL01000009">
    <property type="protein sequence ID" value="MSV25230.1"/>
    <property type="molecule type" value="Genomic_DNA"/>
</dbReference>
<dbReference type="InterPro" id="IPR013785">
    <property type="entry name" value="Aldolase_TIM"/>
</dbReference>
<organism evidence="4 5">
    <name type="scientific">Selenomonas montiformis</name>
    <dbReference type="NCBI Taxonomy" id="2652285"/>
    <lineage>
        <taxon>Bacteria</taxon>
        <taxon>Bacillati</taxon>
        <taxon>Bacillota</taxon>
        <taxon>Negativicutes</taxon>
        <taxon>Selenomonadales</taxon>
        <taxon>Selenomonadaceae</taxon>
        <taxon>Selenomonas</taxon>
    </lineage>
</organism>
<dbReference type="GO" id="GO:0005737">
    <property type="term" value="C:cytoplasm"/>
    <property type="evidence" value="ECO:0007669"/>
    <property type="project" value="TreeGrafter"/>
</dbReference>
<dbReference type="Proteomes" id="UP000430222">
    <property type="component" value="Unassembled WGS sequence"/>
</dbReference>
<evidence type="ECO:0000313" key="4">
    <source>
        <dbReference type="EMBL" id="MSV25230.1"/>
    </source>
</evidence>
<name>A0A6I2UYN4_9FIRM</name>
<dbReference type="PANTHER" id="PTHR20857">
    <property type="entry name" value="THIAMINE-PHOSPHATE PYROPHOSPHORYLASE"/>
    <property type="match status" value="1"/>
</dbReference>
<proteinExistence type="predicted"/>
<evidence type="ECO:0000256" key="2">
    <source>
        <dbReference type="ARBA" id="ARBA00022977"/>
    </source>
</evidence>
<keyword evidence="5" id="KW-1185">Reference proteome</keyword>
<keyword evidence="2" id="KW-0784">Thiamine biosynthesis</keyword>
<protein>
    <submittedName>
        <fullName evidence="4">Thiamine phosphate synthase</fullName>
    </submittedName>
</protein>
<dbReference type="Gene3D" id="3.20.20.70">
    <property type="entry name" value="Aldolase class I"/>
    <property type="match status" value="1"/>
</dbReference>
<evidence type="ECO:0000313" key="5">
    <source>
        <dbReference type="Proteomes" id="UP000430222"/>
    </source>
</evidence>
<dbReference type="InterPro" id="IPR036206">
    <property type="entry name" value="ThiamineP_synth_sf"/>
</dbReference>
<feature type="domain" description="Thiamine phosphate synthase/TenI" evidence="3">
    <location>
        <begin position="15"/>
        <end position="192"/>
    </location>
</feature>
<dbReference type="Pfam" id="PF02581">
    <property type="entry name" value="TMP-TENI"/>
    <property type="match status" value="1"/>
</dbReference>